<keyword evidence="1" id="KW-0812">Transmembrane</keyword>
<geneLocation type="plastid" evidence="3"/>
<feature type="domain" description="Mce/MlaD" evidence="2">
    <location>
        <begin position="38"/>
        <end position="113"/>
    </location>
</feature>
<dbReference type="PANTHER" id="PTHR34675">
    <property type="entry name" value="PROTEIN TRIGALACTOSYLDIACYLGLYCEROL 2, CHLOROPLASTIC"/>
    <property type="match status" value="1"/>
</dbReference>
<keyword evidence="1" id="KW-1133">Transmembrane helix</keyword>
<keyword evidence="1" id="KW-0472">Membrane</keyword>
<keyword evidence="3" id="KW-0934">Plastid</keyword>
<sequence>MNSFSFQSLTIYVKKFFLFFVFLLSFLVFLSIVSIKKKGYSLFIEFSHAYGVKQGTNVNFRGIQVGYVKKIYMKVNSIVILVHIQSSETLLPKKSIIETNQVGLFNNTVIDIISLYQLNTDFETNNQKKINVFSENCRDSQFLCNNFYLKGDRGLNYDDLVRATTRISQRFDDPRFFSLFYTFLQNSIDISDDILRILQNFSYLSYSFTEIIEIYLQKYIF</sequence>
<dbReference type="AlphaFoldDB" id="A0A4D6WRG3"/>
<dbReference type="InterPro" id="IPR039342">
    <property type="entry name" value="TGD2-like"/>
</dbReference>
<dbReference type="InterPro" id="IPR003399">
    <property type="entry name" value="Mce/MlaD"/>
</dbReference>
<proteinExistence type="predicted"/>
<dbReference type="Pfam" id="PF02470">
    <property type="entry name" value="MlaD"/>
    <property type="match status" value="1"/>
</dbReference>
<reference evidence="3" key="1">
    <citation type="journal article" date="2019" name="Mol. Phylogenet. Evol.">
        <title>Morphological evolution and classification of the red algal order Ceramiales inferred using plastid phylogenomics.</title>
        <authorList>
            <person name="Diaz-Tapia P."/>
            <person name="Pasella M.M."/>
            <person name="Verbruggen H."/>
            <person name="Maggs C.A."/>
        </authorList>
    </citation>
    <scope>NUCLEOTIDE SEQUENCE</scope>
    <source>
        <strain evidence="3">TZ0704</strain>
    </source>
</reference>
<name>A0A4D6WRG3_9FLOR</name>
<dbReference type="EMBL" id="MK814652">
    <property type="protein sequence ID" value="QCI06364.1"/>
    <property type="molecule type" value="Genomic_DNA"/>
</dbReference>
<protein>
    <recommendedName>
        <fullName evidence="2">Mce/MlaD domain-containing protein</fullName>
    </recommendedName>
</protein>
<evidence type="ECO:0000259" key="2">
    <source>
        <dbReference type="Pfam" id="PF02470"/>
    </source>
</evidence>
<evidence type="ECO:0000313" key="3">
    <source>
        <dbReference type="EMBL" id="QCI06364.1"/>
    </source>
</evidence>
<organism evidence="3">
    <name type="scientific">Dictyurus purpurascens</name>
    <dbReference type="NCBI Taxonomy" id="189649"/>
    <lineage>
        <taxon>Eukaryota</taxon>
        <taxon>Rhodophyta</taxon>
        <taxon>Florideophyceae</taxon>
        <taxon>Rhodymeniophycidae</taxon>
        <taxon>Ceramiales</taxon>
        <taxon>Dasyaceae</taxon>
        <taxon>Dictyurus</taxon>
    </lineage>
</organism>
<feature type="transmembrane region" description="Helical" evidence="1">
    <location>
        <begin position="16"/>
        <end position="35"/>
    </location>
</feature>
<accession>A0A4D6WRG3</accession>
<dbReference type="PANTHER" id="PTHR34675:SF1">
    <property type="entry name" value="PROTEIN TRIGALACTOSYLDIACYLGLYCEROL 2, CHLOROPLASTIC"/>
    <property type="match status" value="1"/>
</dbReference>
<evidence type="ECO:0000256" key="1">
    <source>
        <dbReference type="SAM" id="Phobius"/>
    </source>
</evidence>
<gene>
    <name evidence="3" type="primary">ycf22</name>
</gene>
<reference evidence="3" key="2">
    <citation type="submission" date="2019-04" db="EMBL/GenBank/DDBJ databases">
        <authorList>
            <person name="Pasella M."/>
        </authorList>
    </citation>
    <scope>NUCLEOTIDE SEQUENCE</scope>
    <source>
        <strain evidence="3">TZ0704</strain>
    </source>
</reference>